<comment type="caution">
    <text evidence="1">The sequence shown here is derived from an EMBL/GenBank/DDBJ whole genome shotgun (WGS) entry which is preliminary data.</text>
</comment>
<keyword evidence="2" id="KW-1185">Reference proteome</keyword>
<protein>
    <recommendedName>
        <fullName evidence="3">CCHC-type domain-containing protein</fullName>
    </recommendedName>
</protein>
<proteinExistence type="predicted"/>
<name>A0ABR2NBD4_9ROSI</name>
<sequence>MIVINGCIQLVEYEALPTVCFECGIYGHVCDYCLLLNVDNSSDAHATPKVLPIPLPSENFGLWMVVKKCQRCRSTREAKNGLGNYAFGSYGSRFNPIFDVADEEPSREVPEDTVHMLVNSRTIPQKPSPSFADKGKSPVTNKQHMTKGDVYVRMPVQQGPNGPFNQLIQAICYLDDRVFKTCCHAIGLRSRSLTPGSPCPTGKKGLANWQLDATSHAQGPSCPLGTIVTFK</sequence>
<accession>A0ABR2NBD4</accession>
<evidence type="ECO:0000313" key="1">
    <source>
        <dbReference type="EMBL" id="KAK8973483.1"/>
    </source>
</evidence>
<dbReference type="EMBL" id="JBBPBN010000184">
    <property type="protein sequence ID" value="KAK8973483.1"/>
    <property type="molecule type" value="Genomic_DNA"/>
</dbReference>
<evidence type="ECO:0000313" key="2">
    <source>
        <dbReference type="Proteomes" id="UP001396334"/>
    </source>
</evidence>
<reference evidence="1 2" key="1">
    <citation type="journal article" date="2024" name="G3 (Bethesda)">
        <title>Genome assembly of Hibiscus sabdariffa L. provides insights into metabolisms of medicinal natural products.</title>
        <authorList>
            <person name="Kim T."/>
        </authorList>
    </citation>
    <scope>NUCLEOTIDE SEQUENCE [LARGE SCALE GENOMIC DNA]</scope>
    <source>
        <strain evidence="1">TK-2024</strain>
        <tissue evidence="1">Old leaves</tissue>
    </source>
</reference>
<evidence type="ECO:0008006" key="3">
    <source>
        <dbReference type="Google" id="ProtNLM"/>
    </source>
</evidence>
<gene>
    <name evidence="1" type="ORF">V6N11_008844</name>
</gene>
<dbReference type="Proteomes" id="UP001396334">
    <property type="component" value="Unassembled WGS sequence"/>
</dbReference>
<organism evidence="1 2">
    <name type="scientific">Hibiscus sabdariffa</name>
    <name type="common">roselle</name>
    <dbReference type="NCBI Taxonomy" id="183260"/>
    <lineage>
        <taxon>Eukaryota</taxon>
        <taxon>Viridiplantae</taxon>
        <taxon>Streptophyta</taxon>
        <taxon>Embryophyta</taxon>
        <taxon>Tracheophyta</taxon>
        <taxon>Spermatophyta</taxon>
        <taxon>Magnoliopsida</taxon>
        <taxon>eudicotyledons</taxon>
        <taxon>Gunneridae</taxon>
        <taxon>Pentapetalae</taxon>
        <taxon>rosids</taxon>
        <taxon>malvids</taxon>
        <taxon>Malvales</taxon>
        <taxon>Malvaceae</taxon>
        <taxon>Malvoideae</taxon>
        <taxon>Hibiscus</taxon>
    </lineage>
</organism>